<dbReference type="AlphaFoldDB" id="A0AA40FCG4"/>
<feature type="region of interest" description="Disordered" evidence="1">
    <location>
        <begin position="353"/>
        <end position="404"/>
    </location>
</feature>
<accession>A0AA40FCG4</accession>
<feature type="transmembrane region" description="Helical" evidence="2">
    <location>
        <begin position="214"/>
        <end position="239"/>
    </location>
</feature>
<feature type="transmembrane region" description="Helical" evidence="2">
    <location>
        <begin position="108"/>
        <end position="126"/>
    </location>
</feature>
<evidence type="ECO:0000256" key="2">
    <source>
        <dbReference type="SAM" id="Phobius"/>
    </source>
</evidence>
<protein>
    <submittedName>
        <fullName evidence="3">Uncharacterized protein</fullName>
    </submittedName>
</protein>
<feature type="compositionally biased region" description="Basic and acidic residues" evidence="1">
    <location>
        <begin position="470"/>
        <end position="494"/>
    </location>
</feature>
<keyword evidence="2" id="KW-0812">Transmembrane</keyword>
<evidence type="ECO:0000256" key="1">
    <source>
        <dbReference type="SAM" id="MobiDB-lite"/>
    </source>
</evidence>
<feature type="compositionally biased region" description="Basic residues" evidence="1">
    <location>
        <begin position="360"/>
        <end position="371"/>
    </location>
</feature>
<feature type="compositionally biased region" description="Basic and acidic residues" evidence="1">
    <location>
        <begin position="447"/>
        <end position="458"/>
    </location>
</feature>
<keyword evidence="2" id="KW-0472">Membrane</keyword>
<reference evidence="3" key="1">
    <citation type="submission" date="2023-06" db="EMBL/GenBank/DDBJ databases">
        <title>Genome-scale phylogeny and comparative genomics of the fungal order Sordariales.</title>
        <authorList>
            <consortium name="Lawrence Berkeley National Laboratory"/>
            <person name="Hensen N."/>
            <person name="Bonometti L."/>
            <person name="Westerberg I."/>
            <person name="Brannstrom I.O."/>
            <person name="Guillou S."/>
            <person name="Cros-Aarteil S."/>
            <person name="Calhoun S."/>
            <person name="Haridas S."/>
            <person name="Kuo A."/>
            <person name="Mondo S."/>
            <person name="Pangilinan J."/>
            <person name="Riley R."/>
            <person name="LaButti K."/>
            <person name="Andreopoulos B."/>
            <person name="Lipzen A."/>
            <person name="Chen C."/>
            <person name="Yanf M."/>
            <person name="Daum C."/>
            <person name="Ng V."/>
            <person name="Clum A."/>
            <person name="Steindorff A."/>
            <person name="Ohm R."/>
            <person name="Martin F."/>
            <person name="Silar P."/>
            <person name="Natvig D."/>
            <person name="Lalanne C."/>
            <person name="Gautier V."/>
            <person name="Ament-velasquez S.L."/>
            <person name="Kruys A."/>
            <person name="Hutchinson M.I."/>
            <person name="Powell A.J."/>
            <person name="Barry K."/>
            <person name="Miller A.N."/>
            <person name="Grigoriev I.V."/>
            <person name="Debuchy R."/>
            <person name="Gladieux P."/>
            <person name="Thoren M.H."/>
            <person name="Johannesson H."/>
        </authorList>
    </citation>
    <scope>NUCLEOTIDE SEQUENCE</scope>
    <source>
        <strain evidence="3">SMH3187-1</strain>
    </source>
</reference>
<keyword evidence="2" id="KW-1133">Transmembrane helix</keyword>
<sequence>MPALVLNPAFDKVFQHSASIVGREDATNETIAKTWEVVCAWPVSGQYGPGTRILYYVLVAACVLARKKEWLRNACLAAALILPAVAAIHGIVLAAVHVDAKIDMDVYGAFQLCSIGILAAPVTVRLSTTYWNNSGRNIIFVWTSLILAGLLSLVVEFYRTAPVPCTESVPRDAAEFPYEHALNCSLICGEDLGTPSPLRGGAGNDIFIIPAPRIFTFGAATLLAAACCIPAVLSMVSMWDKIVRINTRLRFGHKHVDANTPIHGTRATEGEMKGVNAVIRQFLNAIEIPLFSGAVLAILIVGEINFWSKQVKFKTEPMESVGQWAPIVASALAAGGSLYMLLAEDIDAANSEATPDSISHHTRGRSTHVMHSRTSPTLPDMSQVRVSRGGDDEEGLSAVDSGNSTIPRTGILGFHRRTSSGVDAGNRRKVARALTTLSSAFGTASSDRYDDSEFKRGPAVDFPEIPGEQNRNRDLSQIRERYNIRGDDTPQVRP</sequence>
<feature type="transmembrane region" description="Helical" evidence="2">
    <location>
        <begin position="74"/>
        <end position="96"/>
    </location>
</feature>
<feature type="region of interest" description="Disordered" evidence="1">
    <location>
        <begin position="443"/>
        <end position="494"/>
    </location>
</feature>
<evidence type="ECO:0000313" key="3">
    <source>
        <dbReference type="EMBL" id="KAK0755140.1"/>
    </source>
</evidence>
<comment type="caution">
    <text evidence="3">The sequence shown here is derived from an EMBL/GenBank/DDBJ whole genome shotgun (WGS) entry which is preliminary data.</text>
</comment>
<proteinExistence type="predicted"/>
<name>A0AA40FCG4_9PEZI</name>
<organism evidence="3 4">
    <name type="scientific">Schizothecium vesticola</name>
    <dbReference type="NCBI Taxonomy" id="314040"/>
    <lineage>
        <taxon>Eukaryota</taxon>
        <taxon>Fungi</taxon>
        <taxon>Dikarya</taxon>
        <taxon>Ascomycota</taxon>
        <taxon>Pezizomycotina</taxon>
        <taxon>Sordariomycetes</taxon>
        <taxon>Sordariomycetidae</taxon>
        <taxon>Sordariales</taxon>
        <taxon>Schizotheciaceae</taxon>
        <taxon>Schizothecium</taxon>
    </lineage>
</organism>
<evidence type="ECO:0000313" key="4">
    <source>
        <dbReference type="Proteomes" id="UP001172155"/>
    </source>
</evidence>
<dbReference type="Proteomes" id="UP001172155">
    <property type="component" value="Unassembled WGS sequence"/>
</dbReference>
<dbReference type="EMBL" id="JAUKUD010000001">
    <property type="protein sequence ID" value="KAK0755140.1"/>
    <property type="molecule type" value="Genomic_DNA"/>
</dbReference>
<feature type="transmembrane region" description="Helical" evidence="2">
    <location>
        <begin position="282"/>
        <end position="301"/>
    </location>
</feature>
<feature type="transmembrane region" description="Helical" evidence="2">
    <location>
        <begin position="321"/>
        <end position="342"/>
    </location>
</feature>
<gene>
    <name evidence="3" type="ORF">B0T18DRAFT_425417</name>
</gene>
<feature type="transmembrane region" description="Helical" evidence="2">
    <location>
        <begin position="138"/>
        <end position="158"/>
    </location>
</feature>
<keyword evidence="4" id="KW-1185">Reference proteome</keyword>